<name>Q1AV41_RUBXD</name>
<dbReference type="PROSITE" id="PS50850">
    <property type="entry name" value="MFS"/>
    <property type="match status" value="1"/>
</dbReference>
<keyword evidence="3" id="KW-0813">Transport</keyword>
<feature type="transmembrane region" description="Helical" evidence="11">
    <location>
        <begin position="125"/>
        <end position="147"/>
    </location>
</feature>
<evidence type="ECO:0000256" key="1">
    <source>
        <dbReference type="ARBA" id="ARBA00004651"/>
    </source>
</evidence>
<evidence type="ECO:0000256" key="10">
    <source>
        <dbReference type="ARBA" id="ARBA00039918"/>
    </source>
</evidence>
<evidence type="ECO:0000256" key="7">
    <source>
        <dbReference type="ARBA" id="ARBA00022989"/>
    </source>
</evidence>
<dbReference type="InterPro" id="IPR011701">
    <property type="entry name" value="MFS"/>
</dbReference>
<dbReference type="PhylomeDB" id="Q1AV41"/>
<evidence type="ECO:0000313" key="14">
    <source>
        <dbReference type="Proteomes" id="UP000006637"/>
    </source>
</evidence>
<evidence type="ECO:0000256" key="11">
    <source>
        <dbReference type="SAM" id="Phobius"/>
    </source>
</evidence>
<evidence type="ECO:0000256" key="2">
    <source>
        <dbReference type="ARBA" id="ARBA00008240"/>
    </source>
</evidence>
<feature type="domain" description="Major facilitator superfamily (MFS) profile" evidence="12">
    <location>
        <begin position="19"/>
        <end position="431"/>
    </location>
</feature>
<keyword evidence="6" id="KW-0769">Symport</keyword>
<evidence type="ECO:0000256" key="6">
    <source>
        <dbReference type="ARBA" id="ARBA00022847"/>
    </source>
</evidence>
<feature type="transmembrane region" description="Helical" evidence="11">
    <location>
        <begin position="254"/>
        <end position="275"/>
    </location>
</feature>
<dbReference type="InterPro" id="IPR020846">
    <property type="entry name" value="MFS_dom"/>
</dbReference>
<evidence type="ECO:0000256" key="9">
    <source>
        <dbReference type="ARBA" id="ARBA00037295"/>
    </source>
</evidence>
<feature type="transmembrane region" description="Helical" evidence="11">
    <location>
        <begin position="20"/>
        <end position="40"/>
    </location>
</feature>
<dbReference type="Proteomes" id="UP000006637">
    <property type="component" value="Chromosome"/>
</dbReference>
<dbReference type="InterPro" id="IPR036259">
    <property type="entry name" value="MFS_trans_sf"/>
</dbReference>
<keyword evidence="7 11" id="KW-1133">Transmembrane helix</keyword>
<keyword evidence="5 11" id="KW-0812">Transmembrane</keyword>
<dbReference type="HOGENOM" id="CLU_001265_39_5_11"/>
<feature type="transmembrane region" description="Helical" evidence="11">
    <location>
        <begin position="281"/>
        <end position="300"/>
    </location>
</feature>
<dbReference type="Pfam" id="PF00083">
    <property type="entry name" value="Sugar_tr"/>
    <property type="match status" value="1"/>
</dbReference>
<feature type="transmembrane region" description="Helical" evidence="11">
    <location>
        <begin position="192"/>
        <end position="213"/>
    </location>
</feature>
<keyword evidence="8 11" id="KW-0472">Membrane</keyword>
<reference evidence="13 14" key="1">
    <citation type="submission" date="2006-06" db="EMBL/GenBank/DDBJ databases">
        <title>Complete sequence of Rubrobacter xylanophilus DSM 9941.</title>
        <authorList>
            <consortium name="US DOE Joint Genome Institute"/>
            <person name="Copeland A."/>
            <person name="Lucas S."/>
            <person name="Lapidus A."/>
            <person name="Barry K."/>
            <person name="Detter J.C."/>
            <person name="Glavina del Rio T."/>
            <person name="Hammon N."/>
            <person name="Israni S."/>
            <person name="Dalin E."/>
            <person name="Tice H."/>
            <person name="Pitluck S."/>
            <person name="Munk A.C."/>
            <person name="Brettin T."/>
            <person name="Bruce D."/>
            <person name="Han C."/>
            <person name="Tapia R."/>
            <person name="Gilna P."/>
            <person name="Schmutz J."/>
            <person name="Larimer F."/>
            <person name="Land M."/>
            <person name="Hauser L."/>
            <person name="Kyrpides N."/>
            <person name="Lykidis A."/>
            <person name="da Costa M.S."/>
            <person name="Rainey F.A."/>
            <person name="Empadinhas N."/>
            <person name="Jolivet E."/>
            <person name="Battista J.R."/>
            <person name="Richardson P."/>
        </authorList>
    </citation>
    <scope>NUCLEOTIDE SEQUENCE [LARGE SCALE GENOMIC DNA]</scope>
    <source>
        <strain evidence="14">DSM 9941 / NBRC 16129 / PRD-1</strain>
    </source>
</reference>
<dbReference type="PANTHER" id="PTHR43045:SF1">
    <property type="entry name" value="SHIKIMATE TRANSPORTER"/>
    <property type="match status" value="1"/>
</dbReference>
<dbReference type="GO" id="GO:0005886">
    <property type="term" value="C:plasma membrane"/>
    <property type="evidence" value="ECO:0007669"/>
    <property type="project" value="UniProtKB-SubCell"/>
</dbReference>
<dbReference type="InterPro" id="IPR005828">
    <property type="entry name" value="MFS_sugar_transport-like"/>
</dbReference>
<feature type="transmembrane region" description="Helical" evidence="11">
    <location>
        <begin position="374"/>
        <end position="394"/>
    </location>
</feature>
<dbReference type="AlphaFoldDB" id="Q1AV41"/>
<feature type="transmembrane region" description="Helical" evidence="11">
    <location>
        <begin position="406"/>
        <end position="426"/>
    </location>
</feature>
<sequence length="452" mass="47896">MMGSAEKKGAAGDSSVRRVALASAVGATIEWYDFFLYGTAAGLVFNRLFFPEGNPTAGTLAAYATFAAGFVARPVGGLVFGHFGDRIGRKRMLVLTLLVMGVATFLIGLLPTYGQVGLWAPALLLALRVVQGIGLGGEWGGAVLMAVEHAPRVRRGFYGSWPQVGVPAGLLLGTSAFTLLSVSLTEEQFLGWGWRLAFLFSAVLVAVGAYIRLQVLESPAFLRLSEARQEARVPFLELLRTHPRELLLGVGTRFAEGVSFNIYGAFVISYLAGALGMSRPAALLCVSVAAVLNCALTPLCGALSDRVGRRPVFGAGAGLFGLFALPSFLLLGTGRVAPAMLALVVAFGLVHPMMEATLASFWSELFETRVRYSGLSFVYQFSGIFASGMTPLVATWLLSEGGGRPWLLAGYMAGAALLSVICVLALRETCGTDIFPEAEKTARLRAGARPVR</sequence>
<dbReference type="Pfam" id="PF07690">
    <property type="entry name" value="MFS_1"/>
    <property type="match status" value="1"/>
</dbReference>
<evidence type="ECO:0000259" key="12">
    <source>
        <dbReference type="PROSITE" id="PS50850"/>
    </source>
</evidence>
<accession>Q1AV41</accession>
<evidence type="ECO:0000256" key="8">
    <source>
        <dbReference type="ARBA" id="ARBA00023136"/>
    </source>
</evidence>
<keyword evidence="14" id="KW-1185">Reference proteome</keyword>
<dbReference type="Gene3D" id="1.20.1250.20">
    <property type="entry name" value="MFS general substrate transporter like domains"/>
    <property type="match status" value="2"/>
</dbReference>
<evidence type="ECO:0000256" key="4">
    <source>
        <dbReference type="ARBA" id="ARBA00022475"/>
    </source>
</evidence>
<organism evidence="13 14">
    <name type="scientific">Rubrobacter xylanophilus (strain DSM 9941 / JCM 11954 / NBRC 16129 / PRD-1)</name>
    <dbReference type="NCBI Taxonomy" id="266117"/>
    <lineage>
        <taxon>Bacteria</taxon>
        <taxon>Bacillati</taxon>
        <taxon>Actinomycetota</taxon>
        <taxon>Rubrobacteria</taxon>
        <taxon>Rubrobacterales</taxon>
        <taxon>Rubrobacteraceae</taxon>
        <taxon>Rubrobacter</taxon>
    </lineage>
</organism>
<dbReference type="GO" id="GO:0015293">
    <property type="term" value="F:symporter activity"/>
    <property type="evidence" value="ECO:0007669"/>
    <property type="project" value="UniProtKB-KW"/>
</dbReference>
<comment type="similarity">
    <text evidence="2">Belongs to the major facilitator superfamily. Metabolite:H+ Symporter (MHS) family (TC 2.A.1.6) family.</text>
</comment>
<evidence type="ECO:0000256" key="3">
    <source>
        <dbReference type="ARBA" id="ARBA00022448"/>
    </source>
</evidence>
<dbReference type="SUPFAM" id="SSF103473">
    <property type="entry name" value="MFS general substrate transporter"/>
    <property type="match status" value="1"/>
</dbReference>
<comment type="function">
    <text evidence="9">May be a proton symporter involved in the uptake of osmolytes such as proline and glycine betaine.</text>
</comment>
<proteinExistence type="inferred from homology"/>
<dbReference type="eggNOG" id="COG0477">
    <property type="taxonomic scope" value="Bacteria"/>
</dbReference>
<dbReference type="STRING" id="266117.Rxyl_1778"/>
<protein>
    <recommendedName>
        <fullName evidence="10">Putative proline/betaine transporter</fullName>
    </recommendedName>
</protein>
<gene>
    <name evidence="13" type="ordered locus">Rxyl_1778</name>
</gene>
<dbReference type="EMBL" id="CP000386">
    <property type="protein sequence ID" value="ABG04737.1"/>
    <property type="molecule type" value="Genomic_DNA"/>
</dbReference>
<dbReference type="FunFam" id="1.20.1250.20:FF:000001">
    <property type="entry name" value="Dicarboxylate MFS transporter"/>
    <property type="match status" value="1"/>
</dbReference>
<feature type="transmembrane region" description="Helical" evidence="11">
    <location>
        <begin position="159"/>
        <end position="180"/>
    </location>
</feature>
<comment type="subcellular location">
    <subcellularLocation>
        <location evidence="1">Cell membrane</location>
        <topology evidence="1">Multi-pass membrane protein</topology>
    </subcellularLocation>
</comment>
<feature type="transmembrane region" description="Helical" evidence="11">
    <location>
        <begin position="339"/>
        <end position="362"/>
    </location>
</feature>
<dbReference type="KEGG" id="rxy:Rxyl_1778"/>
<dbReference type="PANTHER" id="PTHR43045">
    <property type="entry name" value="SHIKIMATE TRANSPORTER"/>
    <property type="match status" value="1"/>
</dbReference>
<evidence type="ECO:0000313" key="13">
    <source>
        <dbReference type="EMBL" id="ABG04737.1"/>
    </source>
</evidence>
<feature type="transmembrane region" description="Helical" evidence="11">
    <location>
        <begin position="312"/>
        <end position="333"/>
    </location>
</feature>
<feature type="transmembrane region" description="Helical" evidence="11">
    <location>
        <begin position="92"/>
        <end position="113"/>
    </location>
</feature>
<evidence type="ECO:0000256" key="5">
    <source>
        <dbReference type="ARBA" id="ARBA00022692"/>
    </source>
</evidence>
<keyword evidence="4" id="KW-1003">Cell membrane</keyword>
<dbReference type="CDD" id="cd17369">
    <property type="entry name" value="MFS_ShiA_like"/>
    <property type="match status" value="1"/>
</dbReference>
<feature type="transmembrane region" description="Helical" evidence="11">
    <location>
        <begin position="60"/>
        <end position="80"/>
    </location>
</feature>